<feature type="compositionally biased region" description="Low complexity" evidence="1">
    <location>
        <begin position="14"/>
        <end position="39"/>
    </location>
</feature>
<feature type="region of interest" description="Disordered" evidence="1">
    <location>
        <begin position="1"/>
        <end position="80"/>
    </location>
</feature>
<dbReference type="Proteomes" id="UP000008225">
    <property type="component" value="Chromosome 4"/>
</dbReference>
<organism evidence="2 3">
    <name type="scientific">Callithrix jacchus</name>
    <name type="common">White-tufted-ear marmoset</name>
    <name type="synonym">Simia Jacchus</name>
    <dbReference type="NCBI Taxonomy" id="9483"/>
    <lineage>
        <taxon>Eukaryota</taxon>
        <taxon>Metazoa</taxon>
        <taxon>Chordata</taxon>
        <taxon>Craniata</taxon>
        <taxon>Vertebrata</taxon>
        <taxon>Euteleostomi</taxon>
        <taxon>Mammalia</taxon>
        <taxon>Eutheria</taxon>
        <taxon>Euarchontoglires</taxon>
        <taxon>Primates</taxon>
        <taxon>Haplorrhini</taxon>
        <taxon>Platyrrhini</taxon>
        <taxon>Cebidae</taxon>
        <taxon>Callitrichinae</taxon>
        <taxon>Callithrix</taxon>
        <taxon>Callithrix</taxon>
    </lineage>
</organism>
<evidence type="ECO:0000313" key="3">
    <source>
        <dbReference type="Proteomes" id="UP000008225"/>
    </source>
</evidence>
<evidence type="ECO:0000313" key="2">
    <source>
        <dbReference type="Ensembl" id="ENSCJAP00000079596.1"/>
    </source>
</evidence>
<sequence>GRPGGPNGRRRRLAGAGAQAGEALLAAPGHVARSRGAQPGRRRRRRWWEAGTRPRRGGRRRRRRRRRRGAAESGEARRSRGAAALSVFSVTQAGVQWCNLSSWQPPLPGFKQFSCLSLPSIWDDRCAPPRWLIFVFLVETGFYHIGQAHLELLTSSNLPALVSQ</sequence>
<protein>
    <submittedName>
        <fullName evidence="2">Uncharacterized protein</fullName>
    </submittedName>
</protein>
<feature type="compositionally biased region" description="Basic residues" evidence="1">
    <location>
        <begin position="53"/>
        <end position="68"/>
    </location>
</feature>
<keyword evidence="3" id="KW-1185">Reference proteome</keyword>
<dbReference type="Ensembl" id="ENSCJAT00000135714.1">
    <property type="protein sequence ID" value="ENSCJAP00000079596.1"/>
    <property type="gene ID" value="ENSCJAG00000070434.1"/>
</dbReference>
<evidence type="ECO:0000256" key="1">
    <source>
        <dbReference type="SAM" id="MobiDB-lite"/>
    </source>
</evidence>
<name>A0A8I3WED8_CALJA</name>
<dbReference type="GeneTree" id="ENSGT00940000167556"/>
<dbReference type="PRINTS" id="PR02045">
    <property type="entry name" value="F138DOMAIN"/>
</dbReference>
<accession>A0A8I3WED8</accession>
<dbReference type="AlphaFoldDB" id="A0A8I3WED8"/>
<reference evidence="2 3" key="1">
    <citation type="submission" date="2009-03" db="EMBL/GenBank/DDBJ databases">
        <authorList>
            <person name="Warren W."/>
            <person name="Ye L."/>
            <person name="Minx P."/>
            <person name="Worley K."/>
            <person name="Gibbs R."/>
            <person name="Wilson R.K."/>
        </authorList>
    </citation>
    <scope>NUCLEOTIDE SEQUENCE [LARGE SCALE GENOMIC DNA]</scope>
</reference>
<proteinExistence type="predicted"/>
<dbReference type="PANTHER" id="PTHR46254">
    <property type="entry name" value="PROTEIN GVQW1-RELATED"/>
    <property type="match status" value="1"/>
</dbReference>
<reference evidence="2" key="3">
    <citation type="submission" date="2025-09" db="UniProtKB">
        <authorList>
            <consortium name="Ensembl"/>
        </authorList>
    </citation>
    <scope>IDENTIFICATION</scope>
</reference>
<reference evidence="2" key="2">
    <citation type="submission" date="2025-08" db="UniProtKB">
        <authorList>
            <consortium name="Ensembl"/>
        </authorList>
    </citation>
    <scope>IDENTIFICATION</scope>
</reference>